<dbReference type="GO" id="GO:0045936">
    <property type="term" value="P:negative regulation of phosphate metabolic process"/>
    <property type="evidence" value="ECO:0007669"/>
    <property type="project" value="InterPro"/>
</dbReference>
<dbReference type="PATRIC" id="fig|1614.7.peg.1190"/>
<dbReference type="GO" id="GO:0005737">
    <property type="term" value="C:cytoplasm"/>
    <property type="evidence" value="ECO:0007669"/>
    <property type="project" value="UniProtKB-SubCell"/>
</dbReference>
<proteinExistence type="inferred from homology"/>
<evidence type="ECO:0000256" key="6">
    <source>
        <dbReference type="ARBA" id="ARBA00022592"/>
    </source>
</evidence>
<dbReference type="Gene3D" id="1.20.58.220">
    <property type="entry name" value="Phosphate transport system protein phou homolog 2, domain 2"/>
    <property type="match status" value="1"/>
</dbReference>
<keyword evidence="11" id="KW-1185">Reference proteome</keyword>
<feature type="domain" description="PhoU" evidence="8">
    <location>
        <begin position="120"/>
        <end position="204"/>
    </location>
</feature>
<gene>
    <name evidence="10" type="primary">phoU</name>
    <name evidence="10" type="ORF">LF543_06040</name>
    <name evidence="9" type="ORF">LfDm3_1251</name>
</gene>
<keyword evidence="4 7" id="KW-0813">Transport</keyword>
<dbReference type="RefSeq" id="WP_010022924.1">
    <property type="nucleotide sequence ID" value="NZ_AZDS01000004.1"/>
</dbReference>
<dbReference type="InterPro" id="IPR028366">
    <property type="entry name" value="PhoU"/>
</dbReference>
<accession>A0A0C1LWY1</accession>
<dbReference type="InterPro" id="IPR026022">
    <property type="entry name" value="PhoU_dom"/>
</dbReference>
<dbReference type="FunFam" id="1.20.58.220:FF:000004">
    <property type="entry name" value="Phosphate-specific transport system accessory protein PhoU"/>
    <property type="match status" value="1"/>
</dbReference>
<evidence type="ECO:0000256" key="1">
    <source>
        <dbReference type="ARBA" id="ARBA00004496"/>
    </source>
</evidence>
<evidence type="ECO:0000259" key="8">
    <source>
        <dbReference type="Pfam" id="PF01895"/>
    </source>
</evidence>
<dbReference type="KEGG" id="lfv:LF543_06040"/>
<evidence type="ECO:0000256" key="3">
    <source>
        <dbReference type="ARBA" id="ARBA00011738"/>
    </source>
</evidence>
<dbReference type="PANTHER" id="PTHR42930">
    <property type="entry name" value="PHOSPHATE-SPECIFIC TRANSPORT SYSTEM ACCESSORY PROTEIN PHOU"/>
    <property type="match status" value="1"/>
</dbReference>
<protein>
    <recommendedName>
        <fullName evidence="7">Phosphate-specific transport system accessory protein PhoU</fullName>
    </recommendedName>
</protein>
<dbReference type="AlphaFoldDB" id="A0A0C1LWY1"/>
<dbReference type="EMBL" id="JOJZ01000024">
    <property type="protein sequence ID" value="KID41105.1"/>
    <property type="molecule type" value="Genomic_DNA"/>
</dbReference>
<organism evidence="9 11">
    <name type="scientific">Fructilactobacillus fructivorans</name>
    <dbReference type="NCBI Taxonomy" id="1614"/>
    <lineage>
        <taxon>Bacteria</taxon>
        <taxon>Bacillati</taxon>
        <taxon>Bacillota</taxon>
        <taxon>Bacilli</taxon>
        <taxon>Lactobacillales</taxon>
        <taxon>Lactobacillaceae</taxon>
        <taxon>Fructilactobacillus</taxon>
    </lineage>
</organism>
<dbReference type="OrthoDB" id="9814256at2"/>
<keyword evidence="6 7" id="KW-0592">Phosphate transport</keyword>
<sequence length="231" mass="26373">MGALFDDELKKLKGHFMEMGFDSSEQIYQATKSFIDHDKDLARKIVAEDPKINNEEMDLEKQSLQLIALQQPVASDFRQIISILKASTDIERIGDHANTIARETINAKGHERIPAVEKVISEMTEQVRTMLEQVLEAFFEGNAAEAKKIADQDESIDKYYHSTRKLVTESLKKNSQTAQAALSYLMVIRLLERIGDHVVNLAEWLVYNQTGKMVELSHSTNHEEEYFENGQ</sequence>
<reference evidence="9 11" key="1">
    <citation type="submission" date="2014-06" db="EMBL/GenBank/DDBJ databases">
        <title>Functional and comparative genomic analyses of the Drosophila gut microbiota identify candidate symbiosis factors.</title>
        <authorList>
            <person name="Newell P.D."/>
            <person name="Chaston J.M."/>
            <person name="Douglas A.E."/>
        </authorList>
    </citation>
    <scope>NUCLEOTIDE SEQUENCE [LARGE SCALE GENOMIC DNA]</scope>
    <source>
        <strain evidence="9 11">DmCS_002</strain>
    </source>
</reference>
<evidence type="ECO:0000313" key="11">
    <source>
        <dbReference type="Proteomes" id="UP000031397"/>
    </source>
</evidence>
<dbReference type="GO" id="GO:0030643">
    <property type="term" value="P:intracellular phosphate ion homeostasis"/>
    <property type="evidence" value="ECO:0007669"/>
    <property type="project" value="InterPro"/>
</dbReference>
<comment type="subcellular location">
    <subcellularLocation>
        <location evidence="1 7">Cytoplasm</location>
    </subcellularLocation>
</comment>
<comment type="similarity">
    <text evidence="2 7">Belongs to the PhoU family.</text>
</comment>
<dbReference type="InterPro" id="IPR038078">
    <property type="entry name" value="PhoU-like_sf"/>
</dbReference>
<evidence type="ECO:0000256" key="5">
    <source>
        <dbReference type="ARBA" id="ARBA00022490"/>
    </source>
</evidence>
<evidence type="ECO:0000256" key="4">
    <source>
        <dbReference type="ARBA" id="ARBA00022448"/>
    </source>
</evidence>
<dbReference type="PANTHER" id="PTHR42930:SF3">
    <property type="entry name" value="PHOSPHATE-SPECIFIC TRANSPORT SYSTEM ACCESSORY PROTEIN PHOU"/>
    <property type="match status" value="1"/>
</dbReference>
<evidence type="ECO:0000256" key="7">
    <source>
        <dbReference type="PIRNR" id="PIRNR003107"/>
    </source>
</evidence>
<evidence type="ECO:0000313" key="9">
    <source>
        <dbReference type="EMBL" id="KID41105.1"/>
    </source>
</evidence>
<comment type="subunit">
    <text evidence="3 7">Homodimer.</text>
</comment>
<comment type="function">
    <text evidence="7">Plays a role in the regulation of phosphate uptake.</text>
</comment>
<feature type="domain" description="PhoU" evidence="8">
    <location>
        <begin position="17"/>
        <end position="103"/>
    </location>
</feature>
<keyword evidence="5 7" id="KW-0963">Cytoplasm</keyword>
<reference evidence="10 12" key="2">
    <citation type="submission" date="2019-10" db="EMBL/GenBank/DDBJ databases">
        <title>Genome sequencing of Lactobacillus fructivorans.</title>
        <authorList>
            <person name="Kim K."/>
        </authorList>
    </citation>
    <scope>NUCLEOTIDE SEQUENCE [LARGE SCALE GENOMIC DNA]</scope>
    <source>
        <strain evidence="10 12">LF543</strain>
    </source>
</reference>
<dbReference type="GO" id="GO:0006817">
    <property type="term" value="P:phosphate ion transport"/>
    <property type="evidence" value="ECO:0007669"/>
    <property type="project" value="UniProtKB-KW"/>
</dbReference>
<name>A0A0C1LWY1_9LACO</name>
<dbReference type="NCBIfam" id="TIGR02135">
    <property type="entry name" value="phoU_full"/>
    <property type="match status" value="1"/>
</dbReference>
<dbReference type="Proteomes" id="UP000327194">
    <property type="component" value="Chromosome"/>
</dbReference>
<evidence type="ECO:0000313" key="10">
    <source>
        <dbReference type="EMBL" id="QFX93119.1"/>
    </source>
</evidence>
<dbReference type="Pfam" id="PF01895">
    <property type="entry name" value="PhoU"/>
    <property type="match status" value="2"/>
</dbReference>
<dbReference type="PIRSF" id="PIRSF003107">
    <property type="entry name" value="PhoU"/>
    <property type="match status" value="1"/>
</dbReference>
<evidence type="ECO:0000313" key="12">
    <source>
        <dbReference type="Proteomes" id="UP000327194"/>
    </source>
</evidence>
<dbReference type="GeneID" id="74913911"/>
<dbReference type="EMBL" id="CP045562">
    <property type="protein sequence ID" value="QFX93119.1"/>
    <property type="molecule type" value="Genomic_DNA"/>
</dbReference>
<evidence type="ECO:0000256" key="2">
    <source>
        <dbReference type="ARBA" id="ARBA00008107"/>
    </source>
</evidence>
<dbReference type="SUPFAM" id="SSF109755">
    <property type="entry name" value="PhoU-like"/>
    <property type="match status" value="1"/>
</dbReference>
<dbReference type="Proteomes" id="UP000031397">
    <property type="component" value="Unassembled WGS sequence"/>
</dbReference>